<accession>A0ABR4Q0S3</accession>
<evidence type="ECO:0000313" key="6">
    <source>
        <dbReference type="Proteomes" id="UP001651158"/>
    </source>
</evidence>
<comment type="similarity">
    <text evidence="1 2">Belongs to the AB hydrolase superfamily. Lipase family.</text>
</comment>
<dbReference type="PIRSF" id="PIRSF000862">
    <property type="entry name" value="Steryl_ester_lip"/>
    <property type="match status" value="1"/>
</dbReference>
<evidence type="ECO:0000313" key="5">
    <source>
        <dbReference type="EMBL" id="KAL5103202.1"/>
    </source>
</evidence>
<reference evidence="5 6" key="1">
    <citation type="journal article" date="2022" name="Front. Cell. Infect. Microbiol.">
        <title>The Genomes of Two Strains of Taenia crassiceps the Animal Model for the Study of Human Cysticercosis.</title>
        <authorList>
            <person name="Bobes R.J."/>
            <person name="Estrada K."/>
            <person name="Rios-Valencia D.G."/>
            <person name="Calderon-Gallegos A."/>
            <person name="de la Torre P."/>
            <person name="Carrero J.C."/>
            <person name="Sanchez-Flores A."/>
            <person name="Laclette J.P."/>
        </authorList>
    </citation>
    <scope>NUCLEOTIDE SEQUENCE [LARGE SCALE GENOMIC DNA]</scope>
    <source>
        <strain evidence="5">WFUcys</strain>
    </source>
</reference>
<dbReference type="GO" id="GO:0016787">
    <property type="term" value="F:hydrolase activity"/>
    <property type="evidence" value="ECO:0007669"/>
    <property type="project" value="UniProtKB-KW"/>
</dbReference>
<evidence type="ECO:0000256" key="1">
    <source>
        <dbReference type="ARBA" id="ARBA00010701"/>
    </source>
</evidence>
<feature type="signal peptide" evidence="3">
    <location>
        <begin position="1"/>
        <end position="15"/>
    </location>
</feature>
<keyword evidence="2" id="KW-0443">Lipid metabolism</keyword>
<dbReference type="InterPro" id="IPR025483">
    <property type="entry name" value="Lipase_euk"/>
</dbReference>
<dbReference type="Proteomes" id="UP001651158">
    <property type="component" value="Unassembled WGS sequence"/>
</dbReference>
<protein>
    <recommendedName>
        <fullName evidence="2">Lipase</fullName>
    </recommendedName>
</protein>
<dbReference type="SUPFAM" id="SSF53474">
    <property type="entry name" value="alpha/beta-Hydrolases"/>
    <property type="match status" value="1"/>
</dbReference>
<dbReference type="Gene3D" id="3.40.50.1820">
    <property type="entry name" value="alpha/beta hydrolase"/>
    <property type="match status" value="1"/>
</dbReference>
<keyword evidence="6" id="KW-1185">Reference proteome</keyword>
<proteinExistence type="inferred from homology"/>
<dbReference type="InterPro" id="IPR029058">
    <property type="entry name" value="AB_hydrolase_fold"/>
</dbReference>
<feature type="domain" description="Partial AB-hydrolase lipase" evidence="4">
    <location>
        <begin position="35"/>
        <end position="94"/>
    </location>
</feature>
<evidence type="ECO:0000256" key="2">
    <source>
        <dbReference type="PIRNR" id="PIRNR000862"/>
    </source>
</evidence>
<dbReference type="InterPro" id="IPR006693">
    <property type="entry name" value="AB_hydrolase_lipase"/>
</dbReference>
<gene>
    <name evidence="5" type="ORF">TcWFU_010176</name>
</gene>
<keyword evidence="2 5" id="KW-0378">Hydrolase</keyword>
<evidence type="ECO:0000256" key="3">
    <source>
        <dbReference type="SAM" id="SignalP"/>
    </source>
</evidence>
<keyword evidence="3" id="KW-0732">Signal</keyword>
<comment type="caution">
    <text evidence="5">The sequence shown here is derived from an EMBL/GenBank/DDBJ whole genome shotgun (WGS) entry which is preliminary data.</text>
</comment>
<keyword evidence="2" id="KW-0442">Lipid degradation</keyword>
<dbReference type="Pfam" id="PF04083">
    <property type="entry name" value="Abhydro_lipase"/>
    <property type="match status" value="1"/>
</dbReference>
<sequence length="382" mass="43605">MQIVCVCVLLHLVLGSYFQQSFGAVDPEVFQTAYEIIEGKGYLPNEYVIKTADDYYLTLHRIRTRTSMSMGGGRSVVFLQHGLLDSAHTWISNLANESLGFILADAGFDVWLGNSRGSTYSQKHAHLKSSDTKFWAFSWDEMAEYDLPACIDFIINETKVDKVFYVGHSQGAQIALARLNTDVRLRGPPFTTLRRCANPFGMARWLFGGTGRFLPSDWMMRLLASFICRSRPFPFICKNLMFLLAGYNMRNMNSTRLPVYVAHTPAGTSVQNMVHYCQAMWQGGFQGFDFGEAGNRVRYNRTTPPPYGLDAVGVPVTVYWGGRDWLASPRDMNRILAELTRKRDAEIRDVYLPDYNHLDFVWGIDAALRIYNDIINFFRRHQ</sequence>
<dbReference type="EMBL" id="JAKROA010000020">
    <property type="protein sequence ID" value="KAL5103202.1"/>
    <property type="molecule type" value="Genomic_DNA"/>
</dbReference>
<evidence type="ECO:0000259" key="4">
    <source>
        <dbReference type="Pfam" id="PF04083"/>
    </source>
</evidence>
<organism evidence="5 6">
    <name type="scientific">Taenia crassiceps</name>
    <dbReference type="NCBI Taxonomy" id="6207"/>
    <lineage>
        <taxon>Eukaryota</taxon>
        <taxon>Metazoa</taxon>
        <taxon>Spiralia</taxon>
        <taxon>Lophotrochozoa</taxon>
        <taxon>Platyhelminthes</taxon>
        <taxon>Cestoda</taxon>
        <taxon>Eucestoda</taxon>
        <taxon>Cyclophyllidea</taxon>
        <taxon>Taeniidae</taxon>
        <taxon>Taenia</taxon>
    </lineage>
</organism>
<name>A0ABR4Q0S3_9CEST</name>
<dbReference type="PANTHER" id="PTHR11005">
    <property type="entry name" value="LYSOSOMAL ACID LIPASE-RELATED"/>
    <property type="match status" value="1"/>
</dbReference>
<feature type="chain" id="PRO_5046855799" description="Lipase" evidence="3">
    <location>
        <begin position="16"/>
        <end position="382"/>
    </location>
</feature>